<keyword evidence="6" id="KW-1185">Reference proteome</keyword>
<dbReference type="AlphaFoldDB" id="A0A8U0V1N4"/>
<dbReference type="Pfam" id="PF21225">
    <property type="entry name" value="zf-C2H2_5"/>
    <property type="match status" value="1"/>
</dbReference>
<dbReference type="Gene3D" id="6.10.140.140">
    <property type="match status" value="1"/>
</dbReference>
<dbReference type="GO" id="GO:0008270">
    <property type="term" value="F:zinc ion binding"/>
    <property type="evidence" value="ECO:0007669"/>
    <property type="project" value="InterPro"/>
</dbReference>
<evidence type="ECO:0000256" key="2">
    <source>
        <dbReference type="ARBA" id="ARBA00023125"/>
    </source>
</evidence>
<accession>A0A8U0V1N4</accession>
<dbReference type="PROSITE" id="PS50805">
    <property type="entry name" value="KRAB"/>
    <property type="match status" value="1"/>
</dbReference>
<proteinExistence type="predicted"/>
<dbReference type="InterPro" id="IPR036051">
    <property type="entry name" value="KRAB_dom_sf"/>
</dbReference>
<gene>
    <name evidence="7" type="primary">LOC101682667</name>
</gene>
<dbReference type="RefSeq" id="XP_044936709.1">
    <property type="nucleotide sequence ID" value="XM_045080774.1"/>
</dbReference>
<evidence type="ECO:0000256" key="1">
    <source>
        <dbReference type="ARBA" id="ARBA00004123"/>
    </source>
</evidence>
<dbReference type="PANTHER" id="PTHR23232">
    <property type="entry name" value="KRAB DOMAIN C2H2 ZINC FINGER"/>
    <property type="match status" value="1"/>
</dbReference>
<dbReference type="SMART" id="SM00349">
    <property type="entry name" value="KRAB"/>
    <property type="match status" value="1"/>
</dbReference>
<evidence type="ECO:0000256" key="3">
    <source>
        <dbReference type="ARBA" id="ARBA00023242"/>
    </source>
</evidence>
<keyword evidence="3" id="KW-0539">Nucleus</keyword>
<feature type="domain" description="KRAB" evidence="5">
    <location>
        <begin position="33"/>
        <end position="133"/>
    </location>
</feature>
<sequence length="177" mass="20397">MKERTQNHPAGLPSGSTDWLQGKEGKAQMLVLVTFGGVAVVFTDAEWKRLSSEQRSVYKEVMLENYESLLSLEPKPEIYPCASCLLAFFCQQVLSQHVLQIVLGLNVENLFHPRDSGPRHWEWQYSLRAAGLETQKVIRVKVVPGLYVWGQRRQRPQEHSPAYPEHSQQELEKAPWW</sequence>
<name>A0A8U0V1N4_MUSPF</name>
<feature type="compositionally biased region" description="Basic and acidic residues" evidence="4">
    <location>
        <begin position="167"/>
        <end position="177"/>
    </location>
</feature>
<dbReference type="SUPFAM" id="SSF109640">
    <property type="entry name" value="KRAB domain (Kruppel-associated box)"/>
    <property type="match status" value="1"/>
</dbReference>
<dbReference type="Proteomes" id="UP000000715">
    <property type="component" value="Unplaced"/>
</dbReference>
<dbReference type="GeneID" id="101682667"/>
<dbReference type="PANTHER" id="PTHR23232:SF163">
    <property type="entry name" value="ZINC FINGER PROTEIN 589"/>
    <property type="match status" value="1"/>
</dbReference>
<dbReference type="GO" id="GO:0003677">
    <property type="term" value="F:DNA binding"/>
    <property type="evidence" value="ECO:0007669"/>
    <property type="project" value="UniProtKB-KW"/>
</dbReference>
<organism evidence="6 7">
    <name type="scientific">Mustela putorius furo</name>
    <name type="common">European domestic ferret</name>
    <name type="synonym">Mustela furo</name>
    <dbReference type="NCBI Taxonomy" id="9669"/>
    <lineage>
        <taxon>Eukaryota</taxon>
        <taxon>Metazoa</taxon>
        <taxon>Chordata</taxon>
        <taxon>Craniata</taxon>
        <taxon>Vertebrata</taxon>
        <taxon>Euteleostomi</taxon>
        <taxon>Mammalia</taxon>
        <taxon>Eutheria</taxon>
        <taxon>Laurasiatheria</taxon>
        <taxon>Carnivora</taxon>
        <taxon>Caniformia</taxon>
        <taxon>Musteloidea</taxon>
        <taxon>Mustelidae</taxon>
        <taxon>Mustelinae</taxon>
        <taxon>Mustela</taxon>
    </lineage>
</organism>
<comment type="subcellular location">
    <subcellularLocation>
        <location evidence="1">Nucleus</location>
    </subcellularLocation>
</comment>
<evidence type="ECO:0000313" key="6">
    <source>
        <dbReference type="Proteomes" id="UP000000715"/>
    </source>
</evidence>
<dbReference type="GO" id="GO:0006355">
    <property type="term" value="P:regulation of DNA-templated transcription"/>
    <property type="evidence" value="ECO:0007669"/>
    <property type="project" value="InterPro"/>
</dbReference>
<dbReference type="Gene3D" id="3.30.160.60">
    <property type="entry name" value="Classic Zinc Finger"/>
    <property type="match status" value="1"/>
</dbReference>
<dbReference type="GO" id="GO:0005634">
    <property type="term" value="C:nucleus"/>
    <property type="evidence" value="ECO:0007669"/>
    <property type="project" value="UniProtKB-SubCell"/>
</dbReference>
<evidence type="ECO:0000259" key="5">
    <source>
        <dbReference type="PROSITE" id="PS50805"/>
    </source>
</evidence>
<evidence type="ECO:0000313" key="7">
    <source>
        <dbReference type="RefSeq" id="XP_044936709.1"/>
    </source>
</evidence>
<protein>
    <submittedName>
        <fullName evidence="7">Zinc finger protein 343 isoform X2</fullName>
    </submittedName>
</protein>
<feature type="region of interest" description="Disordered" evidence="4">
    <location>
        <begin position="157"/>
        <end position="177"/>
    </location>
</feature>
<dbReference type="CDD" id="cd07765">
    <property type="entry name" value="KRAB_A-box"/>
    <property type="match status" value="1"/>
</dbReference>
<dbReference type="InterPro" id="IPR001909">
    <property type="entry name" value="KRAB"/>
</dbReference>
<dbReference type="Pfam" id="PF01352">
    <property type="entry name" value="KRAB"/>
    <property type="match status" value="1"/>
</dbReference>
<dbReference type="InterPro" id="IPR050169">
    <property type="entry name" value="Krueppel_C2H2_ZnF"/>
</dbReference>
<dbReference type="InterPro" id="IPR048414">
    <property type="entry name" value="PDRM9-like_Znf-C2H2"/>
</dbReference>
<evidence type="ECO:0000256" key="4">
    <source>
        <dbReference type="SAM" id="MobiDB-lite"/>
    </source>
</evidence>
<reference evidence="7" key="1">
    <citation type="submission" date="2025-08" db="UniProtKB">
        <authorList>
            <consortium name="RefSeq"/>
        </authorList>
    </citation>
    <scope>IDENTIFICATION</scope>
    <source>
        <tissue evidence="7">Brain</tissue>
    </source>
</reference>
<keyword evidence="2" id="KW-0238">DNA-binding</keyword>